<dbReference type="Pfam" id="PF18914">
    <property type="entry name" value="DUF5666"/>
    <property type="match status" value="4"/>
</dbReference>
<evidence type="ECO:0000313" key="4">
    <source>
        <dbReference type="Proteomes" id="UP000198762"/>
    </source>
</evidence>
<dbReference type="AlphaFoldDB" id="A0A1I0CCJ0"/>
<keyword evidence="4" id="KW-1185">Reference proteome</keyword>
<organism evidence="3 4">
    <name type="scientific">Marinobacter segnicrescens</name>
    <dbReference type="NCBI Taxonomy" id="430453"/>
    <lineage>
        <taxon>Bacteria</taxon>
        <taxon>Pseudomonadati</taxon>
        <taxon>Pseudomonadota</taxon>
        <taxon>Gammaproteobacteria</taxon>
        <taxon>Pseudomonadales</taxon>
        <taxon>Marinobacteraceae</taxon>
        <taxon>Marinobacter</taxon>
    </lineage>
</organism>
<dbReference type="InterPro" id="IPR043724">
    <property type="entry name" value="DUF5666"/>
</dbReference>
<protein>
    <recommendedName>
        <fullName evidence="2">DUF5666 domain-containing protein</fullName>
    </recommendedName>
</protein>
<feature type="domain" description="DUF5666" evidence="2">
    <location>
        <begin position="322"/>
        <end position="391"/>
    </location>
</feature>
<evidence type="ECO:0000259" key="2">
    <source>
        <dbReference type="Pfam" id="PF18914"/>
    </source>
</evidence>
<dbReference type="EMBL" id="FOHZ01000005">
    <property type="protein sequence ID" value="SET17252.1"/>
    <property type="molecule type" value="Genomic_DNA"/>
</dbReference>
<sequence length="471" mass="50151">MGLAGVLLLGGDIADGGIRGTGSSVGPVSGFGSVFVNGIRFITENLGIDDFDGEPGVPVEADLEKGMILQIRGEWQDDGEGQAELVRYDDTLRGPVTSVTQPWDDVIREGRIEVMGFEVILDRLTQSTLADLATIVVGQELRVSGWLQADGSFRASYVGPVSPGDHAQEIEGYLSVTGEEGNERYFVDGLELQIPSGAVCDELALADGTPVDAEGEYSGGAAFIVSNICNGPTAFLDESLDEDVQVAGVVTELFAGEFANGRFSLNGIRVTTDANTEVDDLAPSDILPGVLLQVEGRYVNDNGVLTLQAEEIEYRDADAGVEGLLDGVDGDVLTVGGVEIRQTPFTIREDDDDDDEGCPEVIGPDLVGRVELEVAGIQRSDEGYLEALEIECEGEVDDSGYELEGRIDALNKDPGSESLTILGVVLRIDADTEFDDVEFADLSENDRVEIDYSGDGSGGYIAEEIELEEDD</sequence>
<accession>A0A1I0CCJ0</accession>
<feature type="domain" description="DUF5666" evidence="2">
    <location>
        <begin position="404"/>
        <end position="466"/>
    </location>
</feature>
<reference evidence="4" key="1">
    <citation type="submission" date="2016-10" db="EMBL/GenBank/DDBJ databases">
        <authorList>
            <person name="Varghese N."/>
            <person name="Submissions S."/>
        </authorList>
    </citation>
    <scope>NUCLEOTIDE SEQUENCE [LARGE SCALE GENOMIC DNA]</scope>
    <source>
        <strain evidence="4">CGMCC 1.6489</strain>
    </source>
</reference>
<evidence type="ECO:0000313" key="3">
    <source>
        <dbReference type="EMBL" id="SET17252.1"/>
    </source>
</evidence>
<dbReference type="STRING" id="430453.SAMN04487962_10589"/>
<feature type="domain" description="DUF5666" evidence="2">
    <location>
        <begin position="93"/>
        <end position="158"/>
    </location>
</feature>
<evidence type="ECO:0000256" key="1">
    <source>
        <dbReference type="SAM" id="MobiDB-lite"/>
    </source>
</evidence>
<name>A0A1I0CCJ0_9GAMM</name>
<dbReference type="Proteomes" id="UP000198762">
    <property type="component" value="Unassembled WGS sequence"/>
</dbReference>
<feature type="region of interest" description="Disordered" evidence="1">
    <location>
        <begin position="450"/>
        <end position="471"/>
    </location>
</feature>
<gene>
    <name evidence="3" type="ORF">SAMN04487962_10589</name>
</gene>
<proteinExistence type="predicted"/>
<feature type="domain" description="DUF5666" evidence="2">
    <location>
        <begin position="248"/>
        <end position="313"/>
    </location>
</feature>